<accession>A0A699VTN8</accession>
<keyword evidence="1" id="KW-1133">Transmembrane helix</keyword>
<keyword evidence="1" id="KW-0472">Membrane</keyword>
<feature type="non-terminal residue" evidence="2">
    <location>
        <position position="1"/>
    </location>
</feature>
<evidence type="ECO:0000256" key="1">
    <source>
        <dbReference type="SAM" id="Phobius"/>
    </source>
</evidence>
<feature type="transmembrane region" description="Helical" evidence="1">
    <location>
        <begin position="71"/>
        <end position="91"/>
    </location>
</feature>
<reference evidence="2" key="1">
    <citation type="journal article" date="2019" name="Sci. Rep.">
        <title>Draft genome of Tanacetum cinerariifolium, the natural source of mosquito coil.</title>
        <authorList>
            <person name="Yamashiro T."/>
            <person name="Shiraishi A."/>
            <person name="Satake H."/>
            <person name="Nakayama K."/>
        </authorList>
    </citation>
    <scope>NUCLEOTIDE SEQUENCE</scope>
</reference>
<proteinExistence type="predicted"/>
<gene>
    <name evidence="2" type="ORF">Tci_910904</name>
</gene>
<name>A0A699VTN8_TANCI</name>
<dbReference type="AlphaFoldDB" id="A0A699VTN8"/>
<evidence type="ECO:0000313" key="2">
    <source>
        <dbReference type="EMBL" id="GFD38935.1"/>
    </source>
</evidence>
<protein>
    <submittedName>
        <fullName evidence="2">Uncharacterized protein</fullName>
    </submittedName>
</protein>
<comment type="caution">
    <text evidence="2">The sequence shown here is derived from an EMBL/GenBank/DDBJ whole genome shotgun (WGS) entry which is preliminary data.</text>
</comment>
<dbReference type="EMBL" id="BKCJ011508352">
    <property type="protein sequence ID" value="GFD38935.1"/>
    <property type="molecule type" value="Genomic_DNA"/>
</dbReference>
<sequence>RKNRRHGAGLQKVRFAERGGVVVGLEVAVGGHAAGVHHALRNALVVEVRHLLAEQEVFEQRGAALAAFQRVLVVVDAQALVAGQVFAVAFVTVLGHFIGFGVAHHILVVLLGQGFFFVGHDNGRE</sequence>
<feature type="transmembrane region" description="Helical" evidence="1">
    <location>
        <begin position="97"/>
        <end position="118"/>
    </location>
</feature>
<keyword evidence="1" id="KW-0812">Transmembrane</keyword>
<organism evidence="2">
    <name type="scientific">Tanacetum cinerariifolium</name>
    <name type="common">Dalmatian daisy</name>
    <name type="synonym">Chrysanthemum cinerariifolium</name>
    <dbReference type="NCBI Taxonomy" id="118510"/>
    <lineage>
        <taxon>Eukaryota</taxon>
        <taxon>Viridiplantae</taxon>
        <taxon>Streptophyta</taxon>
        <taxon>Embryophyta</taxon>
        <taxon>Tracheophyta</taxon>
        <taxon>Spermatophyta</taxon>
        <taxon>Magnoliopsida</taxon>
        <taxon>eudicotyledons</taxon>
        <taxon>Gunneridae</taxon>
        <taxon>Pentapetalae</taxon>
        <taxon>asterids</taxon>
        <taxon>campanulids</taxon>
        <taxon>Asterales</taxon>
        <taxon>Asteraceae</taxon>
        <taxon>Asteroideae</taxon>
        <taxon>Anthemideae</taxon>
        <taxon>Anthemidinae</taxon>
        <taxon>Tanacetum</taxon>
    </lineage>
</organism>